<dbReference type="InterPro" id="IPR058925">
    <property type="entry name" value="zf-C2H2_AcuF"/>
</dbReference>
<dbReference type="Pfam" id="PF22893">
    <property type="entry name" value="ULD_2"/>
    <property type="match status" value="1"/>
</dbReference>
<protein>
    <recommendedName>
        <fullName evidence="6">C2H2-type domain-containing protein</fullName>
    </recommendedName>
</protein>
<gene>
    <name evidence="4" type="ORF">JX265_010258</name>
</gene>
<evidence type="ECO:0000259" key="2">
    <source>
        <dbReference type="Pfam" id="PF22893"/>
    </source>
</evidence>
<dbReference type="PANTHER" id="PTHR38886:SF1">
    <property type="entry name" value="NACHT-NTPASE AND P-LOOP NTPASES N-TERMINAL DOMAIN-CONTAINING PROTEIN"/>
    <property type="match status" value="1"/>
</dbReference>
<evidence type="ECO:0000256" key="1">
    <source>
        <dbReference type="SAM" id="MobiDB-lite"/>
    </source>
</evidence>
<sequence length="727" mass="83230">MSFGWSAGDIVTAIKSVREVYQALDSLDGAPKDFQATYYFLRDLSHTLLSLQNLDSVLGNQPEPEYFKDIRDQVNFIRGPVEEFRLAISKYKTSLGFQAKHGHHRSIIPKLRWHFSMSKDVMKLKQSIGDRLPVVSMLLQRFTLDTVTALQRTLPDTWRRTFEDPVRPELVRLLREEISGTAGLFDLDREKWSVPLQDLNDQVKGVKKIADELKTTQLELKSVLGTGAIDNSPVSRNGIDSTGNECLFQANGIARAQHDTETLREAYYAVCLYIGQCLRNFFIFLARSIQPSKCLSPVLIAKYNITFLDAMGSPPKVLPYEYFQNYKLLHTFIREQFRGIPIVNRGRYLISSMANNRFLDQGNWRRYIAPGSKIAMSALVRDRAEKSFPTETGREHCPEPACPGFLPKVTYGAWVTCTLCGKQVYGTQIDFEDAKYSQAAWRRSIDDIDQIVDRRRGERKSYERQQKSQTDSSDAADEFSDDIADSDEEDTSIFTRLVRETRIDSSSSFYSPFDIAYVRDKFPSASQKIHEKLGRENTLRRGRMKKWFAIHQNASMAYRRMQGKENDQERSNIPKVGSPVRTEKSDKGNATSYATEIFRTRVPPLSAKYYGGTPFECQICFQVITVKSRVHWKKHVFQDLRPYVCLVPNCINGQTFASRSDLKGHYNQSHEYAQAGECPLCHEQYHTTKMAHMAHMAVHMEHIALFTLPSGFLGTYEDDNGIYDDDS</sequence>
<dbReference type="AlphaFoldDB" id="A0A9P9WEK1"/>
<feature type="region of interest" description="Disordered" evidence="1">
    <location>
        <begin position="455"/>
        <end position="485"/>
    </location>
</feature>
<comment type="caution">
    <text evidence="4">The sequence shown here is derived from an EMBL/GenBank/DDBJ whole genome shotgun (WGS) entry which is preliminary data.</text>
</comment>
<accession>A0A9P9WEK1</accession>
<dbReference type="Pfam" id="PF26082">
    <property type="entry name" value="zf-C2H2_AcuF"/>
    <property type="match status" value="1"/>
</dbReference>
<evidence type="ECO:0000313" key="5">
    <source>
        <dbReference type="Proteomes" id="UP000829685"/>
    </source>
</evidence>
<dbReference type="InterPro" id="IPR054464">
    <property type="entry name" value="ULD_fung"/>
</dbReference>
<reference evidence="4" key="1">
    <citation type="submission" date="2021-03" db="EMBL/GenBank/DDBJ databases">
        <title>Revisited historic fungal species revealed as producer of novel bioactive compounds through whole genome sequencing and comparative genomics.</title>
        <authorList>
            <person name="Vignolle G.A."/>
            <person name="Hochenegger N."/>
            <person name="Mach R.L."/>
            <person name="Mach-Aigner A.R."/>
            <person name="Javad Rahimi M."/>
            <person name="Salim K.A."/>
            <person name="Chan C.M."/>
            <person name="Lim L.B.L."/>
            <person name="Cai F."/>
            <person name="Druzhinina I.S."/>
            <person name="U'Ren J.M."/>
            <person name="Derntl C."/>
        </authorList>
    </citation>
    <scope>NUCLEOTIDE SEQUENCE</scope>
    <source>
        <strain evidence="4">TUCIM 5799</strain>
    </source>
</reference>
<name>A0A9P9WEK1_9PEZI</name>
<feature type="region of interest" description="Disordered" evidence="1">
    <location>
        <begin position="562"/>
        <end position="587"/>
    </location>
</feature>
<feature type="domain" description="Oxidoreductase acuF-like C2H2 type zinc-finger" evidence="3">
    <location>
        <begin position="612"/>
        <end position="640"/>
    </location>
</feature>
<dbReference type="PANTHER" id="PTHR38886">
    <property type="entry name" value="SESA DOMAIN-CONTAINING PROTEIN"/>
    <property type="match status" value="1"/>
</dbReference>
<keyword evidence="5" id="KW-1185">Reference proteome</keyword>
<dbReference type="EMBL" id="JAFIMR010000033">
    <property type="protein sequence ID" value="KAI1859809.1"/>
    <property type="molecule type" value="Genomic_DNA"/>
</dbReference>
<evidence type="ECO:0008006" key="6">
    <source>
        <dbReference type="Google" id="ProtNLM"/>
    </source>
</evidence>
<organism evidence="4 5">
    <name type="scientific">Neoarthrinium moseri</name>
    <dbReference type="NCBI Taxonomy" id="1658444"/>
    <lineage>
        <taxon>Eukaryota</taxon>
        <taxon>Fungi</taxon>
        <taxon>Dikarya</taxon>
        <taxon>Ascomycota</taxon>
        <taxon>Pezizomycotina</taxon>
        <taxon>Sordariomycetes</taxon>
        <taxon>Xylariomycetidae</taxon>
        <taxon>Amphisphaeriales</taxon>
        <taxon>Apiosporaceae</taxon>
        <taxon>Neoarthrinium</taxon>
    </lineage>
</organism>
<evidence type="ECO:0000313" key="4">
    <source>
        <dbReference type="EMBL" id="KAI1859809.1"/>
    </source>
</evidence>
<feature type="domain" description="Ubiquitin-like" evidence="2">
    <location>
        <begin position="302"/>
        <end position="381"/>
    </location>
</feature>
<feature type="compositionally biased region" description="Acidic residues" evidence="1">
    <location>
        <begin position="474"/>
        <end position="485"/>
    </location>
</feature>
<evidence type="ECO:0000259" key="3">
    <source>
        <dbReference type="Pfam" id="PF26082"/>
    </source>
</evidence>
<feature type="compositionally biased region" description="Basic and acidic residues" evidence="1">
    <location>
        <begin position="455"/>
        <end position="466"/>
    </location>
</feature>
<dbReference type="Proteomes" id="UP000829685">
    <property type="component" value="Unassembled WGS sequence"/>
</dbReference>
<proteinExistence type="predicted"/>
<feature type="compositionally biased region" description="Basic and acidic residues" evidence="1">
    <location>
        <begin position="562"/>
        <end position="572"/>
    </location>
</feature>